<gene>
    <name evidence="2" type="ORF">GCM10007103_09330</name>
</gene>
<organism evidence="2 3">
    <name type="scientific">Salinimicrobium marinum</name>
    <dbReference type="NCBI Taxonomy" id="680283"/>
    <lineage>
        <taxon>Bacteria</taxon>
        <taxon>Pseudomonadati</taxon>
        <taxon>Bacteroidota</taxon>
        <taxon>Flavobacteriia</taxon>
        <taxon>Flavobacteriales</taxon>
        <taxon>Flavobacteriaceae</taxon>
        <taxon>Salinimicrobium</taxon>
    </lineage>
</organism>
<keyword evidence="3" id="KW-1185">Reference proteome</keyword>
<protein>
    <recommendedName>
        <fullName evidence="1">N-acetyltransferase domain-containing protein</fullName>
    </recommendedName>
</protein>
<accession>A0A918S9H2</accession>
<dbReference type="PROSITE" id="PS51186">
    <property type="entry name" value="GNAT"/>
    <property type="match status" value="1"/>
</dbReference>
<reference evidence="2" key="1">
    <citation type="journal article" date="2014" name="Int. J. Syst. Evol. Microbiol.">
        <title>Complete genome sequence of Corynebacterium casei LMG S-19264T (=DSM 44701T), isolated from a smear-ripened cheese.</title>
        <authorList>
            <consortium name="US DOE Joint Genome Institute (JGI-PGF)"/>
            <person name="Walter F."/>
            <person name="Albersmeier A."/>
            <person name="Kalinowski J."/>
            <person name="Ruckert C."/>
        </authorList>
    </citation>
    <scope>NUCLEOTIDE SEQUENCE</scope>
    <source>
        <strain evidence="2">KCTC 12719</strain>
    </source>
</reference>
<dbReference type="Proteomes" id="UP000610456">
    <property type="component" value="Unassembled WGS sequence"/>
</dbReference>
<evidence type="ECO:0000313" key="3">
    <source>
        <dbReference type="Proteomes" id="UP000610456"/>
    </source>
</evidence>
<name>A0A918S9H2_9FLAO</name>
<dbReference type="CDD" id="cd04301">
    <property type="entry name" value="NAT_SF"/>
    <property type="match status" value="1"/>
</dbReference>
<dbReference type="SUPFAM" id="SSF55729">
    <property type="entry name" value="Acyl-CoA N-acyltransferases (Nat)"/>
    <property type="match status" value="1"/>
</dbReference>
<proteinExistence type="predicted"/>
<sequence length="225" mass="25796">MIEKAEWDSNFFGFSVGQINYRPEDNLQEVLSYSKDFKLIYIFSDLELRIPGLTLVDQKTTYSKALAPIEGNEEVKSFDSRLHSYDQLLSLAYLSGIYSRFRRDPRISLSHFQNLYKTWLDNSINKDIAFETLVTVAEGDISGFVTLGNKDNVRSQIGLIAVNEKHQGKHLASKLITECENNSFNKGFSSIEVVTQLENKAACKLYEKKGFTKKSVQLIYHVWNE</sequence>
<dbReference type="InterPro" id="IPR000182">
    <property type="entry name" value="GNAT_dom"/>
</dbReference>
<evidence type="ECO:0000313" key="2">
    <source>
        <dbReference type="EMBL" id="GHA30156.1"/>
    </source>
</evidence>
<dbReference type="Pfam" id="PF00583">
    <property type="entry name" value="Acetyltransf_1"/>
    <property type="match status" value="1"/>
</dbReference>
<reference evidence="2" key="2">
    <citation type="submission" date="2020-09" db="EMBL/GenBank/DDBJ databases">
        <authorList>
            <person name="Sun Q."/>
            <person name="Kim S."/>
        </authorList>
    </citation>
    <scope>NUCLEOTIDE SEQUENCE</scope>
    <source>
        <strain evidence="2">KCTC 12719</strain>
    </source>
</reference>
<dbReference type="InterPro" id="IPR016181">
    <property type="entry name" value="Acyl_CoA_acyltransferase"/>
</dbReference>
<dbReference type="Gene3D" id="3.40.630.30">
    <property type="match status" value="1"/>
</dbReference>
<dbReference type="AlphaFoldDB" id="A0A918S9H2"/>
<dbReference type="GO" id="GO:0016747">
    <property type="term" value="F:acyltransferase activity, transferring groups other than amino-acyl groups"/>
    <property type="evidence" value="ECO:0007669"/>
    <property type="project" value="InterPro"/>
</dbReference>
<comment type="caution">
    <text evidence="2">The sequence shown here is derived from an EMBL/GenBank/DDBJ whole genome shotgun (WGS) entry which is preliminary data.</text>
</comment>
<feature type="domain" description="N-acetyltransferase" evidence="1">
    <location>
        <begin position="80"/>
        <end position="225"/>
    </location>
</feature>
<dbReference type="RefSeq" id="WP_189603539.1">
    <property type="nucleotide sequence ID" value="NZ_BMXB01000002.1"/>
</dbReference>
<dbReference type="EMBL" id="BMXB01000002">
    <property type="protein sequence ID" value="GHA30156.1"/>
    <property type="molecule type" value="Genomic_DNA"/>
</dbReference>
<evidence type="ECO:0000259" key="1">
    <source>
        <dbReference type="PROSITE" id="PS51186"/>
    </source>
</evidence>